<feature type="transmembrane region" description="Helical" evidence="7">
    <location>
        <begin position="324"/>
        <end position="343"/>
    </location>
</feature>
<evidence type="ECO:0000256" key="3">
    <source>
        <dbReference type="ARBA" id="ARBA00022692"/>
    </source>
</evidence>
<dbReference type="PANTHER" id="PTHR11654">
    <property type="entry name" value="OLIGOPEPTIDE TRANSPORTER-RELATED"/>
    <property type="match status" value="1"/>
</dbReference>
<comment type="caution">
    <text evidence="8">The sequence shown here is derived from an EMBL/GenBank/DDBJ whole genome shotgun (WGS) entry which is preliminary data.</text>
</comment>
<protein>
    <recommendedName>
        <fullName evidence="10">Peptide transporter</fullName>
    </recommendedName>
</protein>
<evidence type="ECO:0008006" key="10">
    <source>
        <dbReference type="Google" id="ProtNLM"/>
    </source>
</evidence>
<feature type="transmembrane region" description="Helical" evidence="7">
    <location>
        <begin position="237"/>
        <end position="257"/>
    </location>
</feature>
<evidence type="ECO:0000256" key="5">
    <source>
        <dbReference type="ARBA" id="ARBA00023136"/>
    </source>
</evidence>
<dbReference type="OrthoDB" id="8904098at2759"/>
<evidence type="ECO:0000256" key="4">
    <source>
        <dbReference type="ARBA" id="ARBA00022989"/>
    </source>
</evidence>
<gene>
    <name evidence="8" type="ORF">ALTATR162_LOCUS8640</name>
</gene>
<reference evidence="8" key="1">
    <citation type="submission" date="2021-05" db="EMBL/GenBank/DDBJ databases">
        <authorList>
            <person name="Stam R."/>
        </authorList>
    </citation>
    <scope>NUCLEOTIDE SEQUENCE</scope>
    <source>
        <strain evidence="8">CS162</strain>
    </source>
</reference>
<comment type="similarity">
    <text evidence="2">Belongs to the major facilitator superfamily. Proton-dependent oligopeptide transporter (POT/PTR) (TC 2.A.17) family.</text>
</comment>
<feature type="transmembrane region" description="Helical" evidence="7">
    <location>
        <begin position="355"/>
        <end position="374"/>
    </location>
</feature>
<evidence type="ECO:0000256" key="1">
    <source>
        <dbReference type="ARBA" id="ARBA00004141"/>
    </source>
</evidence>
<keyword evidence="5 7" id="KW-0472">Membrane</keyword>
<feature type="transmembrane region" description="Helical" evidence="7">
    <location>
        <begin position="86"/>
        <end position="104"/>
    </location>
</feature>
<feature type="transmembrane region" description="Helical" evidence="7">
    <location>
        <begin position="294"/>
        <end position="312"/>
    </location>
</feature>
<sequence length="443" mass="49382">MRSFIANQYTDRSPKETTLLASHSRFLKWNCLSKYFSASLEEERVVIDSEITLQFIYNLYFWTGNVGALSAFPCVYIEKHHGFSPSYALGLGCIVIALLMLVIGKECFVNPPQEQDVVVPAAKVLSCAVRNGCRMERADPVYQRTEKGKVVSWSSQFVDEITRALDACRVLLAFIVFYICFDQMQNNLISQASNMNTGSTPNDVLPCMNQVACILISPFVEYVLNPVLAKRRIYLKAVTRIAIGFCFVALSMLYATLVQHHIYASPPCFDHPSDCGDRLSAAQYRPNVWIQAPLYFLVATGEVFAMTTAMEYAEKHAPKEMKVLVQAINMLITGIGSAIALVIAEAARDPYLTSFYGSLTGAMALTTIMFYVMFRNKDRDDAVVDMEKGRRDATPTPSRLPLGSRESDLDVTIGPISIDRDMELTPILSLPTTRTGRDSITVP</sequence>
<dbReference type="AlphaFoldDB" id="A0A8J2N946"/>
<proteinExistence type="inferred from homology"/>
<dbReference type="Gene3D" id="1.20.1250.20">
    <property type="entry name" value="MFS general substrate transporter like domains"/>
    <property type="match status" value="1"/>
</dbReference>
<evidence type="ECO:0000256" key="7">
    <source>
        <dbReference type="SAM" id="Phobius"/>
    </source>
</evidence>
<evidence type="ECO:0000256" key="2">
    <source>
        <dbReference type="ARBA" id="ARBA00005982"/>
    </source>
</evidence>
<name>A0A8J2N946_9PLEO</name>
<dbReference type="Proteomes" id="UP000676310">
    <property type="component" value="Unassembled WGS sequence"/>
</dbReference>
<accession>A0A8J2N946</accession>
<dbReference type="GeneID" id="67020773"/>
<feature type="transmembrane region" description="Helical" evidence="7">
    <location>
        <begin position="59"/>
        <end position="77"/>
    </location>
</feature>
<keyword evidence="4 7" id="KW-1133">Transmembrane helix</keyword>
<organism evidence="8 9">
    <name type="scientific">Alternaria atra</name>
    <dbReference type="NCBI Taxonomy" id="119953"/>
    <lineage>
        <taxon>Eukaryota</taxon>
        <taxon>Fungi</taxon>
        <taxon>Dikarya</taxon>
        <taxon>Ascomycota</taxon>
        <taxon>Pezizomycotina</taxon>
        <taxon>Dothideomycetes</taxon>
        <taxon>Pleosporomycetidae</taxon>
        <taxon>Pleosporales</taxon>
        <taxon>Pleosporineae</taxon>
        <taxon>Pleosporaceae</taxon>
        <taxon>Alternaria</taxon>
        <taxon>Alternaria sect. Ulocladioides</taxon>
    </lineage>
</organism>
<dbReference type="Pfam" id="PF00854">
    <property type="entry name" value="PTR2"/>
    <property type="match status" value="1"/>
</dbReference>
<dbReference type="InterPro" id="IPR036259">
    <property type="entry name" value="MFS_trans_sf"/>
</dbReference>
<dbReference type="EMBL" id="CAJRGZ010000023">
    <property type="protein sequence ID" value="CAG5178317.1"/>
    <property type="molecule type" value="Genomic_DNA"/>
</dbReference>
<keyword evidence="9" id="KW-1185">Reference proteome</keyword>
<feature type="region of interest" description="Disordered" evidence="6">
    <location>
        <begin position="385"/>
        <end position="407"/>
    </location>
</feature>
<keyword evidence="3 7" id="KW-0812">Transmembrane</keyword>
<dbReference type="GO" id="GO:0022857">
    <property type="term" value="F:transmembrane transporter activity"/>
    <property type="evidence" value="ECO:0007669"/>
    <property type="project" value="InterPro"/>
</dbReference>
<evidence type="ECO:0000313" key="8">
    <source>
        <dbReference type="EMBL" id="CAG5178317.1"/>
    </source>
</evidence>
<dbReference type="GO" id="GO:0016020">
    <property type="term" value="C:membrane"/>
    <property type="evidence" value="ECO:0007669"/>
    <property type="project" value="UniProtKB-SubCell"/>
</dbReference>
<evidence type="ECO:0000256" key="6">
    <source>
        <dbReference type="SAM" id="MobiDB-lite"/>
    </source>
</evidence>
<comment type="subcellular location">
    <subcellularLocation>
        <location evidence="1">Membrane</location>
        <topology evidence="1">Multi-pass membrane protein</topology>
    </subcellularLocation>
</comment>
<dbReference type="InterPro" id="IPR000109">
    <property type="entry name" value="POT_fam"/>
</dbReference>
<dbReference type="SUPFAM" id="SSF103473">
    <property type="entry name" value="MFS general substrate transporter"/>
    <property type="match status" value="1"/>
</dbReference>
<dbReference type="RefSeq" id="XP_043172208.1">
    <property type="nucleotide sequence ID" value="XM_043316273.1"/>
</dbReference>
<evidence type="ECO:0000313" key="9">
    <source>
        <dbReference type="Proteomes" id="UP000676310"/>
    </source>
</evidence>